<dbReference type="InterPro" id="IPR036409">
    <property type="entry name" value="Aldolase_II/adducin_N_sf"/>
</dbReference>
<dbReference type="Pfam" id="PF00596">
    <property type="entry name" value="Aldolase_II"/>
    <property type="match status" value="1"/>
</dbReference>
<gene>
    <name evidence="3" type="ORF">ACFYXQ_43200</name>
</gene>
<evidence type="ECO:0000313" key="3">
    <source>
        <dbReference type="EMBL" id="MFF3574578.1"/>
    </source>
</evidence>
<dbReference type="Proteomes" id="UP001601992">
    <property type="component" value="Unassembled WGS sequence"/>
</dbReference>
<protein>
    <submittedName>
        <fullName evidence="3">Class II aldolase/adducin family protein</fullName>
    </submittedName>
</protein>
<dbReference type="SUPFAM" id="SSF53639">
    <property type="entry name" value="AraD/HMP-PK domain-like"/>
    <property type="match status" value="1"/>
</dbReference>
<dbReference type="RefSeq" id="WP_040830737.1">
    <property type="nucleotide sequence ID" value="NZ_JBIAQY010000028.1"/>
</dbReference>
<sequence length="233" mass="24912">MTDIDQLRNELVMANHVLAALGIADGWGHVSVRVPDRPDRFLIARGLAPAIVTPADLLEAEVATGETVNGERTYLERHIHSGIYRARPEVNAVVHSHSTDLIPFTVTDTELLPVLHASAFLGDGAPRFEIDGQPTGVLVETSAVGDALAASLGTAPLVLMRAHGVSVVGASLRQAVYRSFYARENANVLLKALALGAVSYTPKDQAREIAATVDTVIDRVWDLWVRTVNGAAV</sequence>
<name>A0ABW6SE28_9NOCA</name>
<comment type="similarity">
    <text evidence="1">Belongs to the aldolase class II family.</text>
</comment>
<organism evidence="3 4">
    <name type="scientific">Nocardia jiangxiensis</name>
    <dbReference type="NCBI Taxonomy" id="282685"/>
    <lineage>
        <taxon>Bacteria</taxon>
        <taxon>Bacillati</taxon>
        <taxon>Actinomycetota</taxon>
        <taxon>Actinomycetes</taxon>
        <taxon>Mycobacteriales</taxon>
        <taxon>Nocardiaceae</taxon>
        <taxon>Nocardia</taxon>
    </lineage>
</organism>
<dbReference type="SMART" id="SM01007">
    <property type="entry name" value="Aldolase_II"/>
    <property type="match status" value="1"/>
</dbReference>
<dbReference type="InterPro" id="IPR001303">
    <property type="entry name" value="Aldolase_II/adducin_N"/>
</dbReference>
<keyword evidence="4" id="KW-1185">Reference proteome</keyword>
<dbReference type="PANTHER" id="PTHR10672:SF39">
    <property type="entry name" value="CLASS II ALDOLASE_ADDUCIN N-TERMINAL DOMAIN-CONTAINING PROTEIN"/>
    <property type="match status" value="1"/>
</dbReference>
<evidence type="ECO:0000256" key="1">
    <source>
        <dbReference type="ARBA" id="ARBA00037961"/>
    </source>
</evidence>
<evidence type="ECO:0000259" key="2">
    <source>
        <dbReference type="SMART" id="SM01007"/>
    </source>
</evidence>
<accession>A0ABW6SE28</accession>
<reference evidence="3 4" key="1">
    <citation type="submission" date="2024-10" db="EMBL/GenBank/DDBJ databases">
        <title>The Natural Products Discovery Center: Release of the First 8490 Sequenced Strains for Exploring Actinobacteria Biosynthetic Diversity.</title>
        <authorList>
            <person name="Kalkreuter E."/>
            <person name="Kautsar S.A."/>
            <person name="Yang D."/>
            <person name="Bader C.D."/>
            <person name="Teijaro C.N."/>
            <person name="Fluegel L."/>
            <person name="Davis C.M."/>
            <person name="Simpson J.R."/>
            <person name="Lauterbach L."/>
            <person name="Steele A.D."/>
            <person name="Gui C."/>
            <person name="Meng S."/>
            <person name="Li G."/>
            <person name="Viehrig K."/>
            <person name="Ye F."/>
            <person name="Su P."/>
            <person name="Kiefer A.F."/>
            <person name="Nichols A."/>
            <person name="Cepeda A.J."/>
            <person name="Yan W."/>
            <person name="Fan B."/>
            <person name="Jiang Y."/>
            <person name="Adhikari A."/>
            <person name="Zheng C.-J."/>
            <person name="Schuster L."/>
            <person name="Cowan T.M."/>
            <person name="Smanski M.J."/>
            <person name="Chevrette M.G."/>
            <person name="De Carvalho L.P.S."/>
            <person name="Shen B."/>
        </authorList>
    </citation>
    <scope>NUCLEOTIDE SEQUENCE [LARGE SCALE GENOMIC DNA]</scope>
    <source>
        <strain evidence="3 4">NPDC002593</strain>
    </source>
</reference>
<comment type="caution">
    <text evidence="3">The sequence shown here is derived from an EMBL/GenBank/DDBJ whole genome shotgun (WGS) entry which is preliminary data.</text>
</comment>
<dbReference type="PANTHER" id="PTHR10672">
    <property type="entry name" value="ADDUCIN"/>
    <property type="match status" value="1"/>
</dbReference>
<dbReference type="EMBL" id="JBIAQY010000028">
    <property type="protein sequence ID" value="MFF3574578.1"/>
    <property type="molecule type" value="Genomic_DNA"/>
</dbReference>
<evidence type="ECO:0000313" key="4">
    <source>
        <dbReference type="Proteomes" id="UP001601992"/>
    </source>
</evidence>
<dbReference type="InterPro" id="IPR051017">
    <property type="entry name" value="Aldolase-II_Adducin_sf"/>
</dbReference>
<proteinExistence type="inferred from homology"/>
<dbReference type="Gene3D" id="3.40.225.10">
    <property type="entry name" value="Class II aldolase/adducin N-terminal domain"/>
    <property type="match status" value="1"/>
</dbReference>
<feature type="domain" description="Class II aldolase/adducin N-terminal" evidence="2">
    <location>
        <begin position="9"/>
        <end position="190"/>
    </location>
</feature>